<evidence type="ECO:0000256" key="1">
    <source>
        <dbReference type="ARBA" id="ARBA00004141"/>
    </source>
</evidence>
<feature type="transmembrane region" description="Helical" evidence="5">
    <location>
        <begin position="129"/>
        <end position="151"/>
    </location>
</feature>
<organism evidence="7 8">
    <name type="scientific">Listeria aquatica</name>
    <dbReference type="NCBI Taxonomy" id="1494960"/>
    <lineage>
        <taxon>Bacteria</taxon>
        <taxon>Bacillati</taxon>
        <taxon>Bacillota</taxon>
        <taxon>Bacilli</taxon>
        <taxon>Bacillales</taxon>
        <taxon>Listeriaceae</taxon>
        <taxon>Listeria</taxon>
    </lineage>
</organism>
<evidence type="ECO:0000256" key="5">
    <source>
        <dbReference type="SAM" id="Phobius"/>
    </source>
</evidence>
<dbReference type="RefSeq" id="WP_185371875.1">
    <property type="nucleotide sequence ID" value="NZ_JAARRM010000001.1"/>
</dbReference>
<feature type="transmembrane region" description="Helical" evidence="5">
    <location>
        <begin position="429"/>
        <end position="446"/>
    </location>
</feature>
<sequence length="456" mass="51811">MRARRFKVNSKIIFLFTVLSAICAIYPLAVIMVMIGCFLYFLKDIPLNRLNEKLFFVVLISAFFGPYLALPAFPSLFLFRIVLWLHLFVFLFSKKELEKLKRIKVPLVCLGIWLLYAIFSLVWTENLSLSLPALYFQFEMLYLIFIVSYYIDSIAKLKKTFKWLAIAVGLSIFVGLWESVMGQHLFYSAGNLLSYQDFRATGFLVNTNDYSVYLSFYAPILFLLLLEKKTWFSSFMALGLMGILFFIIIQTESRSGLISFVLILLILLWKLIGNKLFFIVCSILGTLAICVYLGTHTLSFESLAFLSGKTDSTNERLLIYESVGRLVLEHHFLGVGPGVTPLYVFDALYGTVNVPVDVDDTMSAHNFWLSNLADVGFIGICPFLIFFSWMVIKAIKYGVKKGHLLKVVPLCILVAFIASTVASSSIFEMRVVWIGLGIGIAIIQLLQKKEEENICD</sequence>
<evidence type="ECO:0000259" key="6">
    <source>
        <dbReference type="Pfam" id="PF04932"/>
    </source>
</evidence>
<evidence type="ECO:0000313" key="8">
    <source>
        <dbReference type="Proteomes" id="UP000559885"/>
    </source>
</evidence>
<accession>A0A841ZLH0</accession>
<dbReference type="EMBL" id="JAARRM010000001">
    <property type="protein sequence ID" value="MBC1520288.1"/>
    <property type="molecule type" value="Genomic_DNA"/>
</dbReference>
<evidence type="ECO:0000313" key="7">
    <source>
        <dbReference type="EMBL" id="MBC1520288.1"/>
    </source>
</evidence>
<feature type="transmembrane region" description="Helical" evidence="5">
    <location>
        <begin position="76"/>
        <end position="93"/>
    </location>
</feature>
<protein>
    <recommendedName>
        <fullName evidence="6">O-antigen ligase-related domain-containing protein</fullName>
    </recommendedName>
</protein>
<evidence type="ECO:0000256" key="4">
    <source>
        <dbReference type="ARBA" id="ARBA00023136"/>
    </source>
</evidence>
<comment type="caution">
    <text evidence="7">The sequence shown here is derived from an EMBL/GenBank/DDBJ whole genome shotgun (WGS) entry which is preliminary data.</text>
</comment>
<feature type="transmembrane region" description="Helical" evidence="5">
    <location>
        <begin position="210"/>
        <end position="226"/>
    </location>
</feature>
<evidence type="ECO:0000256" key="3">
    <source>
        <dbReference type="ARBA" id="ARBA00022989"/>
    </source>
</evidence>
<name>A0A841ZLH0_9LIST</name>
<dbReference type="InterPro" id="IPR051533">
    <property type="entry name" value="WaaL-like"/>
</dbReference>
<dbReference type="PANTHER" id="PTHR37422:SF23">
    <property type="entry name" value="TEICHURONIC ACID BIOSYNTHESIS PROTEIN TUAE"/>
    <property type="match status" value="1"/>
</dbReference>
<feature type="transmembrane region" description="Helical" evidence="5">
    <location>
        <begin position="404"/>
        <end position="423"/>
    </location>
</feature>
<feature type="transmembrane region" description="Helical" evidence="5">
    <location>
        <begin position="372"/>
        <end position="392"/>
    </location>
</feature>
<feature type="transmembrane region" description="Helical" evidence="5">
    <location>
        <begin position="255"/>
        <end position="272"/>
    </location>
</feature>
<keyword evidence="2 5" id="KW-0812">Transmembrane</keyword>
<feature type="transmembrane region" description="Helical" evidence="5">
    <location>
        <begin position="163"/>
        <end position="190"/>
    </location>
</feature>
<proteinExistence type="predicted"/>
<reference evidence="7 8" key="1">
    <citation type="submission" date="2020-03" db="EMBL/GenBank/DDBJ databases">
        <title>Soil Listeria distribution.</title>
        <authorList>
            <person name="Liao J."/>
            <person name="Wiedmann M."/>
        </authorList>
    </citation>
    <scope>NUCLEOTIDE SEQUENCE [LARGE SCALE GENOMIC DNA]</scope>
    <source>
        <strain evidence="7 8">FSL L7-1507</strain>
    </source>
</reference>
<dbReference type="AlphaFoldDB" id="A0A841ZLH0"/>
<dbReference type="GO" id="GO:0016020">
    <property type="term" value="C:membrane"/>
    <property type="evidence" value="ECO:0007669"/>
    <property type="project" value="UniProtKB-SubCell"/>
</dbReference>
<keyword evidence="4 5" id="KW-0472">Membrane</keyword>
<gene>
    <name evidence="7" type="ORF">HB912_01345</name>
</gene>
<feature type="transmembrane region" description="Helical" evidence="5">
    <location>
        <begin position="12"/>
        <end position="42"/>
    </location>
</feature>
<feature type="transmembrane region" description="Helical" evidence="5">
    <location>
        <begin position="277"/>
        <end position="295"/>
    </location>
</feature>
<dbReference type="Pfam" id="PF04932">
    <property type="entry name" value="Wzy_C"/>
    <property type="match status" value="1"/>
</dbReference>
<dbReference type="Proteomes" id="UP000559885">
    <property type="component" value="Unassembled WGS sequence"/>
</dbReference>
<dbReference type="InterPro" id="IPR007016">
    <property type="entry name" value="O-antigen_ligase-rel_domated"/>
</dbReference>
<comment type="subcellular location">
    <subcellularLocation>
        <location evidence="1">Membrane</location>
        <topology evidence="1">Multi-pass membrane protein</topology>
    </subcellularLocation>
</comment>
<feature type="domain" description="O-antigen ligase-related" evidence="6">
    <location>
        <begin position="241"/>
        <end position="383"/>
    </location>
</feature>
<keyword evidence="3 5" id="KW-1133">Transmembrane helix</keyword>
<feature type="transmembrane region" description="Helical" evidence="5">
    <location>
        <begin position="105"/>
        <end position="123"/>
    </location>
</feature>
<feature type="transmembrane region" description="Helical" evidence="5">
    <location>
        <begin position="231"/>
        <end position="249"/>
    </location>
</feature>
<evidence type="ECO:0000256" key="2">
    <source>
        <dbReference type="ARBA" id="ARBA00022692"/>
    </source>
</evidence>
<dbReference type="PANTHER" id="PTHR37422">
    <property type="entry name" value="TEICHURONIC ACID BIOSYNTHESIS PROTEIN TUAE"/>
    <property type="match status" value="1"/>
</dbReference>